<dbReference type="Proteomes" id="UP000789706">
    <property type="component" value="Unassembled WGS sequence"/>
</dbReference>
<gene>
    <name evidence="2" type="ORF">DEBURN_LOCUS9961</name>
</gene>
<evidence type="ECO:0000313" key="2">
    <source>
        <dbReference type="EMBL" id="CAG8610690.1"/>
    </source>
</evidence>
<feature type="signal peptide" evidence="1">
    <location>
        <begin position="1"/>
        <end position="16"/>
    </location>
</feature>
<reference evidence="2" key="1">
    <citation type="submission" date="2021-06" db="EMBL/GenBank/DDBJ databases">
        <authorList>
            <person name="Kallberg Y."/>
            <person name="Tangrot J."/>
            <person name="Rosling A."/>
        </authorList>
    </citation>
    <scope>NUCLEOTIDE SEQUENCE</scope>
    <source>
        <strain evidence="2">AZ414A</strain>
    </source>
</reference>
<dbReference type="OrthoDB" id="2422298at2759"/>
<dbReference type="AlphaFoldDB" id="A0A9N9GLM8"/>
<name>A0A9N9GLM8_9GLOM</name>
<evidence type="ECO:0000256" key="1">
    <source>
        <dbReference type="SAM" id="SignalP"/>
    </source>
</evidence>
<accession>A0A9N9GLM8</accession>
<protein>
    <submittedName>
        <fullName evidence="2">1144_t:CDS:1</fullName>
    </submittedName>
</protein>
<dbReference type="EMBL" id="CAJVPK010002325">
    <property type="protein sequence ID" value="CAG8610690.1"/>
    <property type="molecule type" value="Genomic_DNA"/>
</dbReference>
<keyword evidence="3" id="KW-1185">Reference proteome</keyword>
<keyword evidence="1" id="KW-0732">Signal</keyword>
<evidence type="ECO:0000313" key="3">
    <source>
        <dbReference type="Proteomes" id="UP000789706"/>
    </source>
</evidence>
<sequence>MPSILIGGTLTVLVYSEPVSVEAMQNELERAVKTGHFLSEYNNGLVVFKPNSVWRVVKNRSTGRRYMRAVGAELRAIGRRIECFDERVTSEKQAYINFLIREAKGITDVWADH</sequence>
<feature type="chain" id="PRO_5040121071" evidence="1">
    <location>
        <begin position="17"/>
        <end position="113"/>
    </location>
</feature>
<organism evidence="2 3">
    <name type="scientific">Diversispora eburnea</name>
    <dbReference type="NCBI Taxonomy" id="1213867"/>
    <lineage>
        <taxon>Eukaryota</taxon>
        <taxon>Fungi</taxon>
        <taxon>Fungi incertae sedis</taxon>
        <taxon>Mucoromycota</taxon>
        <taxon>Glomeromycotina</taxon>
        <taxon>Glomeromycetes</taxon>
        <taxon>Diversisporales</taxon>
        <taxon>Diversisporaceae</taxon>
        <taxon>Diversispora</taxon>
    </lineage>
</organism>
<proteinExistence type="predicted"/>
<comment type="caution">
    <text evidence="2">The sequence shown here is derived from an EMBL/GenBank/DDBJ whole genome shotgun (WGS) entry which is preliminary data.</text>
</comment>